<keyword evidence="3" id="KW-1185">Reference proteome</keyword>
<sequence length="82" mass="9622">MHSIHEGDEVSSRGKLYLNEVESQQFYDDIERKKEKEEKENNDDDEDKDEDEDEDEDENEDEDDGAALSFQRLCPVIPELLS</sequence>
<gene>
    <name evidence="2" type="ORF">HZH66_003220</name>
</gene>
<dbReference type="EMBL" id="JACSEA010000002">
    <property type="protein sequence ID" value="KAF7408683.1"/>
    <property type="molecule type" value="Genomic_DNA"/>
</dbReference>
<evidence type="ECO:0000313" key="3">
    <source>
        <dbReference type="Proteomes" id="UP000614350"/>
    </source>
</evidence>
<proteinExistence type="predicted"/>
<feature type="compositionally biased region" description="Basic and acidic residues" evidence="1">
    <location>
        <begin position="1"/>
        <end position="12"/>
    </location>
</feature>
<evidence type="ECO:0000256" key="1">
    <source>
        <dbReference type="SAM" id="MobiDB-lite"/>
    </source>
</evidence>
<protein>
    <submittedName>
        <fullName evidence="2">Uncharacterized protein</fullName>
    </submittedName>
</protein>
<accession>A0A834KL55</accession>
<feature type="compositionally biased region" description="Basic and acidic residues" evidence="1">
    <location>
        <begin position="29"/>
        <end position="39"/>
    </location>
</feature>
<organism evidence="2 3">
    <name type="scientific">Vespula vulgaris</name>
    <name type="common">Yellow jacket</name>
    <name type="synonym">Wasp</name>
    <dbReference type="NCBI Taxonomy" id="7454"/>
    <lineage>
        <taxon>Eukaryota</taxon>
        <taxon>Metazoa</taxon>
        <taxon>Ecdysozoa</taxon>
        <taxon>Arthropoda</taxon>
        <taxon>Hexapoda</taxon>
        <taxon>Insecta</taxon>
        <taxon>Pterygota</taxon>
        <taxon>Neoptera</taxon>
        <taxon>Endopterygota</taxon>
        <taxon>Hymenoptera</taxon>
        <taxon>Apocrita</taxon>
        <taxon>Aculeata</taxon>
        <taxon>Vespoidea</taxon>
        <taxon>Vespidae</taxon>
        <taxon>Vespinae</taxon>
        <taxon>Vespula</taxon>
    </lineage>
</organism>
<name>A0A834KL55_VESVU</name>
<feature type="compositionally biased region" description="Acidic residues" evidence="1">
    <location>
        <begin position="40"/>
        <end position="65"/>
    </location>
</feature>
<feature type="region of interest" description="Disordered" evidence="1">
    <location>
        <begin position="1"/>
        <end position="82"/>
    </location>
</feature>
<reference evidence="2" key="1">
    <citation type="journal article" date="2020" name="G3 (Bethesda)">
        <title>High-Quality Assemblies for Three Invasive Social Wasps from the &lt;i&gt;Vespula&lt;/i&gt; Genus.</title>
        <authorList>
            <person name="Harrop T.W.R."/>
            <person name="Guhlin J."/>
            <person name="McLaughlin G.M."/>
            <person name="Permina E."/>
            <person name="Stockwell P."/>
            <person name="Gilligan J."/>
            <person name="Le Lec M.F."/>
            <person name="Gruber M.A.M."/>
            <person name="Quinn O."/>
            <person name="Lovegrove M."/>
            <person name="Duncan E.J."/>
            <person name="Remnant E.J."/>
            <person name="Van Eeckhoven J."/>
            <person name="Graham B."/>
            <person name="Knapp R.A."/>
            <person name="Langford K.W."/>
            <person name="Kronenberg Z."/>
            <person name="Press M.O."/>
            <person name="Eacker S.M."/>
            <person name="Wilson-Rankin E.E."/>
            <person name="Purcell J."/>
            <person name="Lester P.J."/>
            <person name="Dearden P.K."/>
        </authorList>
    </citation>
    <scope>NUCLEOTIDE SEQUENCE</scope>
    <source>
        <strain evidence="2">Marl-1</strain>
    </source>
</reference>
<evidence type="ECO:0000313" key="2">
    <source>
        <dbReference type="EMBL" id="KAF7408683.1"/>
    </source>
</evidence>
<dbReference type="Proteomes" id="UP000614350">
    <property type="component" value="Unassembled WGS sequence"/>
</dbReference>
<dbReference type="AlphaFoldDB" id="A0A834KL55"/>
<comment type="caution">
    <text evidence="2">The sequence shown here is derived from an EMBL/GenBank/DDBJ whole genome shotgun (WGS) entry which is preliminary data.</text>
</comment>